<dbReference type="PANTHER" id="PTHR43065">
    <property type="entry name" value="SENSOR HISTIDINE KINASE"/>
    <property type="match status" value="1"/>
</dbReference>
<dbReference type="Pfam" id="PF08447">
    <property type="entry name" value="PAS_3"/>
    <property type="match status" value="2"/>
</dbReference>
<protein>
    <recommendedName>
        <fullName evidence="2">histidine kinase</fullName>
        <ecNumber evidence="2">2.7.13.3</ecNumber>
    </recommendedName>
</protein>
<comment type="catalytic activity">
    <reaction evidence="1">
        <text>ATP + protein L-histidine = ADP + protein N-phospho-L-histidine.</text>
        <dbReference type="EC" id="2.7.13.3"/>
    </reaction>
</comment>
<dbReference type="EC" id="2.7.13.3" evidence="2"/>
<dbReference type="EMBL" id="JAFNME010000005">
    <property type="protein sequence ID" value="MBO1248940.1"/>
    <property type="molecule type" value="Genomic_DNA"/>
</dbReference>
<dbReference type="SMART" id="SM00086">
    <property type="entry name" value="PAC"/>
    <property type="match status" value="2"/>
</dbReference>
<dbReference type="InterPro" id="IPR036890">
    <property type="entry name" value="HATPase_C_sf"/>
</dbReference>
<gene>
    <name evidence="6" type="ORF">J1777_03680</name>
</gene>
<accession>A0A939K9L2</accession>
<dbReference type="SUPFAM" id="SSF55874">
    <property type="entry name" value="ATPase domain of HSP90 chaperone/DNA topoisomerase II/histidine kinase"/>
    <property type="match status" value="1"/>
</dbReference>
<evidence type="ECO:0000256" key="1">
    <source>
        <dbReference type="ARBA" id="ARBA00000085"/>
    </source>
</evidence>
<name>A0A939K9L2_9BURK</name>
<keyword evidence="7" id="KW-1185">Reference proteome</keyword>
<dbReference type="InterPro" id="IPR035965">
    <property type="entry name" value="PAS-like_dom_sf"/>
</dbReference>
<feature type="domain" description="Histidine kinase" evidence="4">
    <location>
        <begin position="319"/>
        <end position="550"/>
    </location>
</feature>
<feature type="domain" description="PAC" evidence="5">
    <location>
        <begin position="88"/>
        <end position="141"/>
    </location>
</feature>
<dbReference type="InterPro" id="IPR000700">
    <property type="entry name" value="PAS-assoc_C"/>
</dbReference>
<dbReference type="AlphaFoldDB" id="A0A939K9L2"/>
<dbReference type="PROSITE" id="PS50113">
    <property type="entry name" value="PAC"/>
    <property type="match status" value="2"/>
</dbReference>
<dbReference type="Pfam" id="PF02518">
    <property type="entry name" value="HATPase_c"/>
    <property type="match status" value="1"/>
</dbReference>
<dbReference type="PROSITE" id="PS50109">
    <property type="entry name" value="HIS_KIN"/>
    <property type="match status" value="1"/>
</dbReference>
<feature type="domain" description="PAC" evidence="5">
    <location>
        <begin position="223"/>
        <end position="274"/>
    </location>
</feature>
<dbReference type="GO" id="GO:0004673">
    <property type="term" value="F:protein histidine kinase activity"/>
    <property type="evidence" value="ECO:0007669"/>
    <property type="project" value="UniProtKB-EC"/>
</dbReference>
<dbReference type="SMART" id="SM00091">
    <property type="entry name" value="PAS"/>
    <property type="match status" value="2"/>
</dbReference>
<dbReference type="Proteomes" id="UP000664731">
    <property type="component" value="Unassembled WGS sequence"/>
</dbReference>
<evidence type="ECO:0000256" key="3">
    <source>
        <dbReference type="SAM" id="Coils"/>
    </source>
</evidence>
<evidence type="ECO:0000313" key="6">
    <source>
        <dbReference type="EMBL" id="MBO1248940.1"/>
    </source>
</evidence>
<reference evidence="6" key="1">
    <citation type="submission" date="2021-03" db="EMBL/GenBank/DDBJ databases">
        <title>Comamonas denitrificans.</title>
        <authorList>
            <person name="Finster K."/>
        </authorList>
    </citation>
    <scope>NUCLEOTIDE SEQUENCE</scope>
    <source>
        <strain evidence="6">MM2021_4</strain>
    </source>
</reference>
<organism evidence="6 7">
    <name type="scientific">Comamonas denitrificans</name>
    <dbReference type="NCBI Taxonomy" id="117506"/>
    <lineage>
        <taxon>Bacteria</taxon>
        <taxon>Pseudomonadati</taxon>
        <taxon>Pseudomonadota</taxon>
        <taxon>Betaproteobacteria</taxon>
        <taxon>Burkholderiales</taxon>
        <taxon>Comamonadaceae</taxon>
        <taxon>Comamonas</taxon>
    </lineage>
</organism>
<dbReference type="SUPFAM" id="SSF55785">
    <property type="entry name" value="PYP-like sensor domain (PAS domain)"/>
    <property type="match status" value="2"/>
</dbReference>
<evidence type="ECO:0000259" key="4">
    <source>
        <dbReference type="PROSITE" id="PS50109"/>
    </source>
</evidence>
<dbReference type="Gene3D" id="3.30.450.20">
    <property type="entry name" value="PAS domain"/>
    <property type="match status" value="2"/>
</dbReference>
<dbReference type="InterPro" id="IPR005467">
    <property type="entry name" value="His_kinase_dom"/>
</dbReference>
<proteinExistence type="predicted"/>
<evidence type="ECO:0000313" key="7">
    <source>
        <dbReference type="Proteomes" id="UP000664731"/>
    </source>
</evidence>
<dbReference type="SMART" id="SM00387">
    <property type="entry name" value="HATPase_c"/>
    <property type="match status" value="1"/>
</dbReference>
<dbReference type="InterPro" id="IPR004358">
    <property type="entry name" value="Sig_transdc_His_kin-like_C"/>
</dbReference>
<keyword evidence="3" id="KW-0175">Coiled coil</keyword>
<comment type="caution">
    <text evidence="6">The sequence shown here is derived from an EMBL/GenBank/DDBJ whole genome shotgun (WGS) entry which is preliminary data.</text>
</comment>
<dbReference type="Gene3D" id="1.10.287.130">
    <property type="match status" value="1"/>
</dbReference>
<dbReference type="Gene3D" id="3.30.565.10">
    <property type="entry name" value="Histidine kinase-like ATPase, C-terminal domain"/>
    <property type="match status" value="1"/>
</dbReference>
<feature type="coiled-coil region" evidence="3">
    <location>
        <begin position="265"/>
        <end position="300"/>
    </location>
</feature>
<evidence type="ECO:0000259" key="5">
    <source>
        <dbReference type="PROSITE" id="PS50113"/>
    </source>
</evidence>
<dbReference type="PANTHER" id="PTHR43065:SF47">
    <property type="match status" value="1"/>
</dbReference>
<dbReference type="InterPro" id="IPR003594">
    <property type="entry name" value="HATPase_dom"/>
</dbReference>
<dbReference type="NCBIfam" id="TIGR00229">
    <property type="entry name" value="sensory_box"/>
    <property type="match status" value="2"/>
</dbReference>
<dbReference type="InterPro" id="IPR000014">
    <property type="entry name" value="PAS"/>
</dbReference>
<evidence type="ECO:0000256" key="2">
    <source>
        <dbReference type="ARBA" id="ARBA00012438"/>
    </source>
</evidence>
<dbReference type="CDD" id="cd00130">
    <property type="entry name" value="PAS"/>
    <property type="match status" value="2"/>
</dbReference>
<dbReference type="RefSeq" id="WP_207574484.1">
    <property type="nucleotide sequence ID" value="NZ_JAFNME010000005.1"/>
</dbReference>
<sequence>MNSELERLQNILAQVSNTGVWEWEPNTQHLWASPEYFTMLGQRPEDFPDTQGSHNLHAIWVQWLHPQDRERASADFAQYLAAGAQGMYENEFRMRHADGSWVWIWSRGMALPGAQGQGSGRVVGTHINITSLKQAQSHLHESQQRLQRISDNLPDAMVFQMDCGIDGQQRVLTYISQGVQRMHQLSAHAVQQDARLLYQQLLPEDARRLQAIEHECLTHLTPFKLEVRSRLPDGSVRWFRVVSSPRRLANGHIVFDGIEFDITERKLYEQEIHTLNTELEQRVQERTAQLQATLERLQQTQEGLLQSEKLASLGALVAGVAHELSTPIGNAVTVASTLQHAQQRLQQQVASGLTRTALAQYLADAQEGSAIIERNLHRAAQLLGSFKQLAVDQASSQRRRFDLHELMQEIALTMRPAIRRTAHQLHCTIPPQLELESYPGPLGQVLMNLIANALTHAFAAGVAGNIWVQAWLCDDDCVRLVVSDDGCGIPANQQKRVFDPFFTTKLGQGGSGLGLHIVYTLVTGLLGGRIALESYCGQGSRFTLELPLCAPMPSAGTAQDAP</sequence>
<dbReference type="InterPro" id="IPR001610">
    <property type="entry name" value="PAC"/>
</dbReference>
<dbReference type="InterPro" id="IPR013655">
    <property type="entry name" value="PAS_fold_3"/>
</dbReference>
<dbReference type="PRINTS" id="PR00344">
    <property type="entry name" value="BCTRLSENSOR"/>
</dbReference>